<keyword evidence="9" id="KW-1185">Reference proteome</keyword>
<evidence type="ECO:0000256" key="2">
    <source>
        <dbReference type="ARBA" id="ARBA00023125"/>
    </source>
</evidence>
<comment type="caution">
    <text evidence="8">The sequence shown here is derived from an EMBL/GenBank/DDBJ whole genome shotgun (WGS) entry which is preliminary data.</text>
</comment>
<evidence type="ECO:0000313" key="9">
    <source>
        <dbReference type="Proteomes" id="UP000465304"/>
    </source>
</evidence>
<accession>A0A7I9ZQK9</accession>
<dbReference type="InterPro" id="IPR002104">
    <property type="entry name" value="Integrase_catalytic"/>
</dbReference>
<evidence type="ECO:0000313" key="8">
    <source>
        <dbReference type="EMBL" id="GFH03149.1"/>
    </source>
</evidence>
<dbReference type="InterPro" id="IPR011010">
    <property type="entry name" value="DNA_brk_join_enz"/>
</dbReference>
<sequence>MDHIVDVAGRMGDRGAILYGGRPRELALSGESADALVSQLAEETDSKPVQCEFESHRGHQKYQVRAGRRFTRPARNGTQSAHSPQEAIRMRTMTTAKRSVRAGVEDRWHRTARRGEQVFWPADQSAGPVWCTDAKHTKTPGTGNTVCTVRHGQGKRWLARWVDQDGKESTKTFDRRADADKHADAQKTAINTGTYADPQRSAVTFGVMAEAWLRTKEAAKRAPKTVAGYRGLLDVVILPKWRDEPLRDIDHERLQAWVTWLSTDPAARRHKRHDAENAGLSPARVIQAHQVIHQVLTYAIRSKYIAANPADAIVLPSKPQSKGTALSHDQVRQLADETANAEATVRHRSDTEAARTTPEALATMVRLLAYAGLRFGECAALRVADVDTGKRRIMVDKSITGVRGQGRVEGDTKTHQKRSVPILTTALTGELAALIKGRDPSEFLFPGPDGGAMSVGWFRIRFDRATAKLGLEGVTPHTLRHTAGSLTISETGSVVTASKLLGHRNVSTTANIYSHMLDGDWDRLAAAMDKATQPAK</sequence>
<dbReference type="GO" id="GO:0003677">
    <property type="term" value="F:DNA binding"/>
    <property type="evidence" value="ECO:0007669"/>
    <property type="project" value="UniProtKB-UniRule"/>
</dbReference>
<evidence type="ECO:0000256" key="4">
    <source>
        <dbReference type="PROSITE-ProRule" id="PRU01248"/>
    </source>
</evidence>
<proteinExistence type="inferred from homology"/>
<organism evidence="8 9">
    <name type="scientific">Mycolicibacterium hippocampi</name>
    <dbReference type="NCBI Taxonomy" id="659824"/>
    <lineage>
        <taxon>Bacteria</taxon>
        <taxon>Bacillati</taxon>
        <taxon>Actinomycetota</taxon>
        <taxon>Actinomycetes</taxon>
        <taxon>Mycobacteriales</taxon>
        <taxon>Mycobacteriaceae</taxon>
        <taxon>Mycolicibacterium</taxon>
    </lineage>
</organism>
<dbReference type="AlphaFoldDB" id="A0A7I9ZQK9"/>
<evidence type="ECO:0000259" key="7">
    <source>
        <dbReference type="PROSITE" id="PS51900"/>
    </source>
</evidence>
<dbReference type="InterPro" id="IPR013762">
    <property type="entry name" value="Integrase-like_cat_sf"/>
</dbReference>
<feature type="compositionally biased region" description="Basic and acidic residues" evidence="5">
    <location>
        <begin position="344"/>
        <end position="353"/>
    </location>
</feature>
<dbReference type="EMBL" id="BLLB01000002">
    <property type="protein sequence ID" value="GFH03149.1"/>
    <property type="molecule type" value="Genomic_DNA"/>
</dbReference>
<evidence type="ECO:0008006" key="10">
    <source>
        <dbReference type="Google" id="ProtNLM"/>
    </source>
</evidence>
<feature type="region of interest" description="Disordered" evidence="5">
    <location>
        <begin position="338"/>
        <end position="357"/>
    </location>
</feature>
<evidence type="ECO:0000256" key="1">
    <source>
        <dbReference type="ARBA" id="ARBA00008857"/>
    </source>
</evidence>
<comment type="similarity">
    <text evidence="1">Belongs to the 'phage' integrase family.</text>
</comment>
<dbReference type="Gene3D" id="1.10.443.10">
    <property type="entry name" value="Intergrase catalytic core"/>
    <property type="match status" value="1"/>
</dbReference>
<dbReference type="PROSITE" id="PS51898">
    <property type="entry name" value="TYR_RECOMBINASE"/>
    <property type="match status" value="1"/>
</dbReference>
<keyword evidence="2 4" id="KW-0238">DNA-binding</keyword>
<keyword evidence="3" id="KW-0233">DNA recombination</keyword>
<dbReference type="InterPro" id="IPR050090">
    <property type="entry name" value="Tyrosine_recombinase_XerCD"/>
</dbReference>
<reference evidence="8 9" key="1">
    <citation type="journal article" date="2019" name="Emerg. Microbes Infect.">
        <title>Comprehensive subspecies identification of 175 nontuberculous mycobacteria species based on 7547 genomic profiles.</title>
        <authorList>
            <person name="Matsumoto Y."/>
            <person name="Kinjo T."/>
            <person name="Motooka D."/>
            <person name="Nabeya D."/>
            <person name="Jung N."/>
            <person name="Uechi K."/>
            <person name="Horii T."/>
            <person name="Iida T."/>
            <person name="Fujita J."/>
            <person name="Nakamura S."/>
        </authorList>
    </citation>
    <scope>NUCLEOTIDE SEQUENCE [LARGE SCALE GENOMIC DNA]</scope>
    <source>
        <strain evidence="8 9">JCM 30996</strain>
    </source>
</reference>
<evidence type="ECO:0000259" key="6">
    <source>
        <dbReference type="PROSITE" id="PS51898"/>
    </source>
</evidence>
<gene>
    <name evidence="8" type="ORF">MHIP_36320</name>
</gene>
<dbReference type="GO" id="GO:0006310">
    <property type="term" value="P:DNA recombination"/>
    <property type="evidence" value="ECO:0007669"/>
    <property type="project" value="UniProtKB-KW"/>
</dbReference>
<evidence type="ECO:0000256" key="5">
    <source>
        <dbReference type="SAM" id="MobiDB-lite"/>
    </source>
</evidence>
<feature type="domain" description="Tyr recombinase" evidence="6">
    <location>
        <begin position="321"/>
        <end position="529"/>
    </location>
</feature>
<dbReference type="Pfam" id="PF00589">
    <property type="entry name" value="Phage_integrase"/>
    <property type="match status" value="1"/>
</dbReference>
<evidence type="ECO:0000256" key="3">
    <source>
        <dbReference type="ARBA" id="ARBA00023172"/>
    </source>
</evidence>
<dbReference type="GO" id="GO:0015074">
    <property type="term" value="P:DNA integration"/>
    <property type="evidence" value="ECO:0007669"/>
    <property type="project" value="InterPro"/>
</dbReference>
<dbReference type="InterPro" id="IPR010998">
    <property type="entry name" value="Integrase_recombinase_N"/>
</dbReference>
<dbReference type="PROSITE" id="PS51900">
    <property type="entry name" value="CB"/>
    <property type="match status" value="1"/>
</dbReference>
<dbReference type="CDD" id="cd01189">
    <property type="entry name" value="INT_ICEBs1_C_like"/>
    <property type="match status" value="1"/>
</dbReference>
<dbReference type="PANTHER" id="PTHR30349:SF64">
    <property type="entry name" value="PROPHAGE INTEGRASE INTD-RELATED"/>
    <property type="match status" value="1"/>
</dbReference>
<protein>
    <recommendedName>
        <fullName evidence="10">Site-specific integrase</fullName>
    </recommendedName>
</protein>
<name>A0A7I9ZQK9_9MYCO</name>
<dbReference type="PANTHER" id="PTHR30349">
    <property type="entry name" value="PHAGE INTEGRASE-RELATED"/>
    <property type="match status" value="1"/>
</dbReference>
<dbReference type="Gene3D" id="1.10.150.130">
    <property type="match status" value="1"/>
</dbReference>
<feature type="domain" description="Core-binding (CB)" evidence="7">
    <location>
        <begin position="203"/>
        <end position="300"/>
    </location>
</feature>
<dbReference type="SUPFAM" id="SSF56349">
    <property type="entry name" value="DNA breaking-rejoining enzymes"/>
    <property type="match status" value="1"/>
</dbReference>
<dbReference type="InterPro" id="IPR044068">
    <property type="entry name" value="CB"/>
</dbReference>
<dbReference type="Proteomes" id="UP000465304">
    <property type="component" value="Unassembled WGS sequence"/>
</dbReference>